<dbReference type="EnsemblMetazoa" id="AALB014001-RA">
    <property type="protein sequence ID" value="AALB014001-PA"/>
    <property type="gene ID" value="AALB014001"/>
</dbReference>
<reference evidence="1" key="2">
    <citation type="submission" date="2022-08" db="UniProtKB">
        <authorList>
            <consortium name="EnsemblMetazoa"/>
        </authorList>
    </citation>
    <scope>IDENTIFICATION</scope>
    <source>
        <strain evidence="1">STECLA/ALBI9_A</strain>
    </source>
</reference>
<evidence type="ECO:0000313" key="2">
    <source>
        <dbReference type="Proteomes" id="UP000069272"/>
    </source>
</evidence>
<evidence type="ECO:0000313" key="1">
    <source>
        <dbReference type="EnsemblMetazoa" id="AALB014001-PA"/>
    </source>
</evidence>
<reference evidence="1 2" key="1">
    <citation type="journal article" date="2017" name="G3 (Bethesda)">
        <title>The Physical Genome Mapping of Anopheles albimanus Corrected Scaffold Misassemblies and Identified Interarm Rearrangements in Genus Anopheles.</title>
        <authorList>
            <person name="Artemov G.N."/>
            <person name="Peery A.N."/>
            <person name="Jiang X."/>
            <person name="Tu Z."/>
            <person name="Stegniy V.N."/>
            <person name="Sharakhova M.V."/>
            <person name="Sharakhov I.V."/>
        </authorList>
    </citation>
    <scope>NUCLEOTIDE SEQUENCE [LARGE SCALE GENOMIC DNA]</scope>
    <source>
        <strain evidence="1 2">ALBI9_A</strain>
    </source>
</reference>
<sequence length="20" mass="2315">MCLAKRGKITILISVRWDNP</sequence>
<organism evidence="1 2">
    <name type="scientific">Anopheles albimanus</name>
    <name type="common">New world malaria mosquito</name>
    <dbReference type="NCBI Taxonomy" id="7167"/>
    <lineage>
        <taxon>Eukaryota</taxon>
        <taxon>Metazoa</taxon>
        <taxon>Ecdysozoa</taxon>
        <taxon>Arthropoda</taxon>
        <taxon>Hexapoda</taxon>
        <taxon>Insecta</taxon>
        <taxon>Pterygota</taxon>
        <taxon>Neoptera</taxon>
        <taxon>Endopterygota</taxon>
        <taxon>Diptera</taxon>
        <taxon>Nematocera</taxon>
        <taxon>Culicoidea</taxon>
        <taxon>Culicidae</taxon>
        <taxon>Anophelinae</taxon>
        <taxon>Anopheles</taxon>
    </lineage>
</organism>
<protein>
    <submittedName>
        <fullName evidence="1">Uncharacterized protein</fullName>
    </submittedName>
</protein>
<accession>A0A182FWF3</accession>
<name>A0A182FWF3_ANOAL</name>
<proteinExistence type="predicted"/>
<keyword evidence="2" id="KW-1185">Reference proteome</keyword>
<dbReference type="Proteomes" id="UP000069272">
    <property type="component" value="Chromosome 2L"/>
</dbReference>
<dbReference type="AlphaFoldDB" id="A0A182FWF3"/>
<dbReference type="VEuPathDB" id="VectorBase:AALB014001"/>